<feature type="region of interest" description="Disordered" evidence="2">
    <location>
        <begin position="132"/>
        <end position="163"/>
    </location>
</feature>
<name>A0ABT0X9K9_9ACTN</name>
<dbReference type="InterPro" id="IPR002502">
    <property type="entry name" value="Amidase_domain"/>
</dbReference>
<feature type="signal peptide" evidence="3">
    <location>
        <begin position="1"/>
        <end position="29"/>
    </location>
</feature>
<feature type="chain" id="PRO_5047059229" evidence="3">
    <location>
        <begin position="30"/>
        <end position="463"/>
    </location>
</feature>
<dbReference type="Gene3D" id="3.40.80.10">
    <property type="entry name" value="Peptidoglycan recognition protein-like"/>
    <property type="match status" value="1"/>
</dbReference>
<accession>A0ABT0X9K9</accession>
<feature type="domain" description="Peptidoglycan recognition protein family" evidence="5">
    <location>
        <begin position="269"/>
        <end position="417"/>
    </location>
</feature>
<feature type="domain" description="N-acetylmuramoyl-L-alanine amidase" evidence="4">
    <location>
        <begin position="283"/>
        <end position="443"/>
    </location>
</feature>
<dbReference type="PANTHER" id="PTHR11022:SF41">
    <property type="entry name" value="PEPTIDOGLYCAN-RECOGNITION PROTEIN LC-RELATED"/>
    <property type="match status" value="1"/>
</dbReference>
<dbReference type="InterPro" id="IPR006619">
    <property type="entry name" value="PGRP_domain_met/bac"/>
</dbReference>
<evidence type="ECO:0000259" key="4">
    <source>
        <dbReference type="SMART" id="SM00644"/>
    </source>
</evidence>
<feature type="compositionally biased region" description="Basic and acidic residues" evidence="2">
    <location>
        <begin position="47"/>
        <end position="58"/>
    </location>
</feature>
<comment type="caution">
    <text evidence="6">The sequence shown here is derived from an EMBL/GenBank/DDBJ whole genome shotgun (WGS) entry which is preliminary data.</text>
</comment>
<evidence type="ECO:0000256" key="2">
    <source>
        <dbReference type="SAM" id="MobiDB-lite"/>
    </source>
</evidence>
<evidence type="ECO:0000259" key="5">
    <source>
        <dbReference type="SMART" id="SM00701"/>
    </source>
</evidence>
<keyword evidence="6" id="KW-0378">Hydrolase</keyword>
<dbReference type="SMART" id="SM00644">
    <property type="entry name" value="Ami_2"/>
    <property type="match status" value="1"/>
</dbReference>
<dbReference type="InterPro" id="IPR015510">
    <property type="entry name" value="PGRP"/>
</dbReference>
<evidence type="ECO:0000313" key="7">
    <source>
        <dbReference type="Proteomes" id="UP001167160"/>
    </source>
</evidence>
<dbReference type="EMBL" id="JAMQGM010000037">
    <property type="protein sequence ID" value="MCM2579220.1"/>
    <property type="molecule type" value="Genomic_DNA"/>
</dbReference>
<dbReference type="Pfam" id="PF01510">
    <property type="entry name" value="Amidase_2"/>
    <property type="match status" value="1"/>
</dbReference>
<sequence length="463" mass="47730">MRALLASSIGVACAAALAFPLAMPAGATATPVAFTEPAGSTRASATDSRDTDRVEKRASLPGATQSLPLEPLDADQARALVDLPGAAGAKGLTEREVKPFSLVGIVWEDADTELHGRVQVRTRSTETKKWSEWQAIEPHTDDVPDPGSPEPGAAPVRGSTAPLWVGASDGVEVQVLPDGTSERSGGEAPALPDGMHLELIDPGADPAAEDTTGAPLSEEAAESSAANAPLAAPGAKEIPAETPSTSDTAEASGTGTDRGATAKHIGPRPGIVTRAGWGADEKLREPGFRYTSTVKAAFVHHSASGNGYSCSQAPALIRSIYRYHVKSNGWRDVGYNFFVDKCGKIYEGRAGGVVQPVMGAHTLGFNSNTMGIAVLGTFTSAAPPKAALDGVAKLTAWKLGLFGRNPGGTTTLTSAGGKYKAGTKVKMKVISGHRDGFATECPGAKLYAKLGTIRSTASRLQGR</sequence>
<dbReference type="SMART" id="SM00701">
    <property type="entry name" value="PGRP"/>
    <property type="match status" value="1"/>
</dbReference>
<dbReference type="RefSeq" id="WP_251416745.1">
    <property type="nucleotide sequence ID" value="NZ_JAMQGM010000037.1"/>
</dbReference>
<reference evidence="6" key="1">
    <citation type="journal article" date="2023" name="Int. J. Syst. Evol. Microbiol.">
        <title>Streptomyces meridianus sp. nov. isolated from brackish water of the Tagus estuary in Alcochete, Portugal.</title>
        <authorList>
            <person name="Santos J.D.N."/>
            <person name="Klimek D."/>
            <person name="Calusinska M."/>
            <person name="Lobo Da Cunha A."/>
            <person name="Catita J."/>
            <person name="Goncalves H."/>
            <person name="Gonzalez I."/>
            <person name="Reyes F."/>
            <person name="Lage O.M."/>
        </authorList>
    </citation>
    <scope>NUCLEOTIDE SEQUENCE</scope>
    <source>
        <strain evidence="6">MTZ3.1</strain>
    </source>
</reference>
<keyword evidence="3" id="KW-0732">Signal</keyword>
<dbReference type="SUPFAM" id="SSF55846">
    <property type="entry name" value="N-acetylmuramoyl-L-alanine amidase-like"/>
    <property type="match status" value="1"/>
</dbReference>
<dbReference type="PANTHER" id="PTHR11022">
    <property type="entry name" value="PEPTIDOGLYCAN RECOGNITION PROTEIN"/>
    <property type="match status" value="1"/>
</dbReference>
<comment type="similarity">
    <text evidence="1">Belongs to the N-acetylmuramoyl-L-alanine amidase 2 family.</text>
</comment>
<dbReference type="InterPro" id="IPR036505">
    <property type="entry name" value="Amidase/PGRP_sf"/>
</dbReference>
<feature type="compositionally biased region" description="Low complexity" evidence="2">
    <location>
        <begin position="213"/>
        <end position="235"/>
    </location>
</feature>
<dbReference type="EC" id="3.5.1.28" evidence="6"/>
<dbReference type="Proteomes" id="UP001167160">
    <property type="component" value="Unassembled WGS sequence"/>
</dbReference>
<proteinExistence type="inferred from homology"/>
<dbReference type="GO" id="GO:0008745">
    <property type="term" value="F:N-acetylmuramoyl-L-alanine amidase activity"/>
    <property type="evidence" value="ECO:0007669"/>
    <property type="project" value="UniProtKB-EC"/>
</dbReference>
<evidence type="ECO:0000256" key="3">
    <source>
        <dbReference type="SAM" id="SignalP"/>
    </source>
</evidence>
<keyword evidence="7" id="KW-1185">Reference proteome</keyword>
<feature type="region of interest" description="Disordered" evidence="2">
    <location>
        <begin position="37"/>
        <end position="68"/>
    </location>
</feature>
<evidence type="ECO:0000256" key="1">
    <source>
        <dbReference type="ARBA" id="ARBA00007553"/>
    </source>
</evidence>
<feature type="region of interest" description="Disordered" evidence="2">
    <location>
        <begin position="176"/>
        <end position="273"/>
    </location>
</feature>
<organism evidence="6 7">
    <name type="scientific">Streptomyces meridianus</name>
    <dbReference type="NCBI Taxonomy" id="2938945"/>
    <lineage>
        <taxon>Bacteria</taxon>
        <taxon>Bacillati</taxon>
        <taxon>Actinomycetota</taxon>
        <taxon>Actinomycetes</taxon>
        <taxon>Kitasatosporales</taxon>
        <taxon>Streptomycetaceae</taxon>
        <taxon>Streptomyces</taxon>
    </lineage>
</organism>
<protein>
    <submittedName>
        <fullName evidence="6">N-acetylmuramoyl-L-alanine amidase</fullName>
        <ecNumber evidence="6">3.5.1.28</ecNumber>
    </submittedName>
</protein>
<feature type="compositionally biased region" description="Polar residues" evidence="2">
    <location>
        <begin position="242"/>
        <end position="255"/>
    </location>
</feature>
<dbReference type="CDD" id="cd06583">
    <property type="entry name" value="PGRP"/>
    <property type="match status" value="1"/>
</dbReference>
<evidence type="ECO:0000313" key="6">
    <source>
        <dbReference type="EMBL" id="MCM2579220.1"/>
    </source>
</evidence>
<gene>
    <name evidence="6" type="ORF">M1E25_18000</name>
</gene>